<accession>A0A4Q4KN87</accession>
<dbReference type="OrthoDB" id="9810755at2"/>
<dbReference type="Gene3D" id="3.40.50.720">
    <property type="entry name" value="NAD(P)-binding Rossmann-like Domain"/>
    <property type="match status" value="1"/>
</dbReference>
<dbReference type="EMBL" id="SETE01000002">
    <property type="protein sequence ID" value="RYM34881.1"/>
    <property type="molecule type" value="Genomic_DNA"/>
</dbReference>
<dbReference type="RefSeq" id="WP_130092889.1">
    <property type="nucleotide sequence ID" value="NZ_SETE01000002.1"/>
</dbReference>
<dbReference type="PANTHER" id="PTHR40459">
    <property type="entry name" value="CONSERVED HYPOTHETICAL ALANINE AND LEUCINE RICH PROTEIN"/>
    <property type="match status" value="1"/>
</dbReference>
<dbReference type="Gene3D" id="1.10.1040.20">
    <property type="entry name" value="ProC-like, C-terminal domain"/>
    <property type="match status" value="1"/>
</dbReference>
<sequence length="257" mass="28939">MAKRQEHIVIIGTGKVAQHLGLHLMRSGHKIKNVWGRDISKAKKLAKLFETTTIPSLDKFPVECLALVCVTDDAIEEVISELHADVKVAYTSGSVRLEDITDRKNLGVFYPLQSFSENRNVDISVVPFLIEGTNEEFEATLKRLAKTMSSKVTVANSQDRFNTHIAAVMVNNFTNFIYHLAQQHLNETKIDFDLLKPLIKETVSKLNELTPLEAQTGPAVRGDKNIIEKHINSISSPETKQVYRLFSELIEKEINKS</sequence>
<dbReference type="Pfam" id="PF10728">
    <property type="entry name" value="DUF2520"/>
    <property type="match status" value="1"/>
</dbReference>
<protein>
    <submittedName>
        <fullName evidence="3">DUF2520 domain-containing protein</fullName>
    </submittedName>
</protein>
<dbReference type="Proteomes" id="UP000293952">
    <property type="component" value="Unassembled WGS sequence"/>
</dbReference>
<dbReference type="InterPro" id="IPR036291">
    <property type="entry name" value="NAD(P)-bd_dom_sf"/>
</dbReference>
<dbReference type="InterPro" id="IPR028939">
    <property type="entry name" value="P5C_Rdtase_cat_N"/>
</dbReference>
<evidence type="ECO:0000259" key="1">
    <source>
        <dbReference type="Pfam" id="PF03807"/>
    </source>
</evidence>
<dbReference type="SUPFAM" id="SSF51735">
    <property type="entry name" value="NAD(P)-binding Rossmann-fold domains"/>
    <property type="match status" value="1"/>
</dbReference>
<dbReference type="InterPro" id="IPR018931">
    <property type="entry name" value="DUF2520"/>
</dbReference>
<proteinExistence type="predicted"/>
<comment type="caution">
    <text evidence="3">The sequence shown here is derived from an EMBL/GenBank/DDBJ whole genome shotgun (WGS) entry which is preliminary data.</text>
</comment>
<dbReference type="SUPFAM" id="SSF48179">
    <property type="entry name" value="6-phosphogluconate dehydrogenase C-terminal domain-like"/>
    <property type="match status" value="1"/>
</dbReference>
<feature type="domain" description="DUF2520" evidence="2">
    <location>
        <begin position="126"/>
        <end position="248"/>
    </location>
</feature>
<evidence type="ECO:0000313" key="3">
    <source>
        <dbReference type="EMBL" id="RYM34881.1"/>
    </source>
</evidence>
<organism evidence="3 4">
    <name type="scientific">Brumimicrobium glaciale</name>
    <dbReference type="NCBI Taxonomy" id="200475"/>
    <lineage>
        <taxon>Bacteria</taxon>
        <taxon>Pseudomonadati</taxon>
        <taxon>Bacteroidota</taxon>
        <taxon>Flavobacteriia</taxon>
        <taxon>Flavobacteriales</taxon>
        <taxon>Crocinitomicaceae</taxon>
        <taxon>Brumimicrobium</taxon>
    </lineage>
</organism>
<reference evidence="3 4" key="1">
    <citation type="submission" date="2019-02" db="EMBL/GenBank/DDBJ databases">
        <title>Genome sequence of the sea-ice species Brumimicrobium glaciale.</title>
        <authorList>
            <person name="Bowman J.P."/>
        </authorList>
    </citation>
    <scope>NUCLEOTIDE SEQUENCE [LARGE SCALE GENOMIC DNA]</scope>
    <source>
        <strain evidence="3 4">IC156</strain>
    </source>
</reference>
<evidence type="ECO:0000313" key="4">
    <source>
        <dbReference type="Proteomes" id="UP000293952"/>
    </source>
</evidence>
<dbReference type="PANTHER" id="PTHR40459:SF1">
    <property type="entry name" value="CONSERVED HYPOTHETICAL ALANINE AND LEUCINE RICH PROTEIN"/>
    <property type="match status" value="1"/>
</dbReference>
<dbReference type="AlphaFoldDB" id="A0A4Q4KN87"/>
<dbReference type="InterPro" id="IPR008927">
    <property type="entry name" value="6-PGluconate_DH-like_C_sf"/>
</dbReference>
<dbReference type="InterPro" id="IPR037108">
    <property type="entry name" value="TM1727-like_C_sf"/>
</dbReference>
<name>A0A4Q4KN87_9FLAO</name>
<gene>
    <name evidence="3" type="ORF">ERX46_05765</name>
</gene>
<feature type="domain" description="Pyrroline-5-carboxylate reductase catalytic N-terminal" evidence="1">
    <location>
        <begin position="8"/>
        <end position="82"/>
    </location>
</feature>
<evidence type="ECO:0000259" key="2">
    <source>
        <dbReference type="Pfam" id="PF10728"/>
    </source>
</evidence>
<dbReference type="Pfam" id="PF03807">
    <property type="entry name" value="F420_oxidored"/>
    <property type="match status" value="1"/>
</dbReference>
<keyword evidence="4" id="KW-1185">Reference proteome</keyword>